<accession>A0A1T4W0W7</accession>
<evidence type="ECO:0000313" key="3">
    <source>
        <dbReference type="EMBL" id="SKA70381.1"/>
    </source>
</evidence>
<keyword evidence="1" id="KW-0175">Coiled coil</keyword>
<dbReference type="PANTHER" id="PTHR43741:SF4">
    <property type="entry name" value="FMN-DEPENDENT NADH:QUINONE OXIDOREDUCTASE"/>
    <property type="match status" value="1"/>
</dbReference>
<gene>
    <name evidence="3" type="ORF">SAMN02745111_02018</name>
</gene>
<dbReference type="STRING" id="39495.SAMN02745111_02018"/>
<feature type="domain" description="Flavodoxin-like fold" evidence="2">
    <location>
        <begin position="2"/>
        <end position="179"/>
    </location>
</feature>
<feature type="coiled-coil region" evidence="1">
    <location>
        <begin position="9"/>
        <end position="36"/>
    </location>
</feature>
<reference evidence="3 4" key="1">
    <citation type="submission" date="2017-02" db="EMBL/GenBank/DDBJ databases">
        <authorList>
            <person name="Peterson S.W."/>
        </authorList>
    </citation>
    <scope>NUCLEOTIDE SEQUENCE [LARGE SCALE GENOMIC DNA]</scope>
    <source>
        <strain evidence="3 4">ATCC 35992</strain>
    </source>
</reference>
<dbReference type="Gene3D" id="3.40.50.360">
    <property type="match status" value="1"/>
</dbReference>
<dbReference type="RefSeq" id="WP_078766855.1">
    <property type="nucleotide sequence ID" value="NZ_FUXZ01000013.1"/>
</dbReference>
<sequence>MILFINACVRKESRTLRLAKNLLDTLEGEIKEVQLEKVEFPIVDEEFINHREDLKNSSKYDDPMFDLARDFANADLIVVAAPYYDLSFPAMVKQYFEQINVLGLTFTYSESGAPVGLCKAKSLYYVTTAGGPIISDDYGFGYVKALANAFYGINDVKQIKAEGLDIIGADVEAILAEANLKFV</sequence>
<organism evidence="3 4">
    <name type="scientific">Eubacterium uniforme</name>
    <dbReference type="NCBI Taxonomy" id="39495"/>
    <lineage>
        <taxon>Bacteria</taxon>
        <taxon>Bacillati</taxon>
        <taxon>Bacillota</taxon>
        <taxon>Clostridia</taxon>
        <taxon>Eubacteriales</taxon>
        <taxon>Eubacteriaceae</taxon>
        <taxon>Eubacterium</taxon>
    </lineage>
</organism>
<evidence type="ECO:0000259" key="2">
    <source>
        <dbReference type="Pfam" id="PF02525"/>
    </source>
</evidence>
<keyword evidence="4" id="KW-1185">Reference proteome</keyword>
<evidence type="ECO:0000313" key="4">
    <source>
        <dbReference type="Proteomes" id="UP000190814"/>
    </source>
</evidence>
<dbReference type="InterPro" id="IPR029039">
    <property type="entry name" value="Flavoprotein-like_sf"/>
</dbReference>
<name>A0A1T4W0W7_9FIRM</name>
<dbReference type="EMBL" id="FUXZ01000013">
    <property type="protein sequence ID" value="SKA70381.1"/>
    <property type="molecule type" value="Genomic_DNA"/>
</dbReference>
<protein>
    <submittedName>
        <fullName evidence="3">FMN-dependent NADH-azoreductase</fullName>
    </submittedName>
</protein>
<proteinExistence type="predicted"/>
<dbReference type="Proteomes" id="UP000190814">
    <property type="component" value="Unassembled WGS sequence"/>
</dbReference>
<dbReference type="AlphaFoldDB" id="A0A1T4W0W7"/>
<dbReference type="PANTHER" id="PTHR43741">
    <property type="entry name" value="FMN-DEPENDENT NADH-AZOREDUCTASE 1"/>
    <property type="match status" value="1"/>
</dbReference>
<dbReference type="Pfam" id="PF02525">
    <property type="entry name" value="Flavodoxin_2"/>
    <property type="match status" value="1"/>
</dbReference>
<dbReference type="InterPro" id="IPR003680">
    <property type="entry name" value="Flavodoxin_fold"/>
</dbReference>
<dbReference type="OrthoDB" id="9805013at2"/>
<dbReference type="SUPFAM" id="SSF52218">
    <property type="entry name" value="Flavoproteins"/>
    <property type="match status" value="1"/>
</dbReference>
<dbReference type="InterPro" id="IPR050104">
    <property type="entry name" value="FMN-dep_NADH:Q_OxRdtase_AzoR1"/>
</dbReference>
<evidence type="ECO:0000256" key="1">
    <source>
        <dbReference type="SAM" id="Coils"/>
    </source>
</evidence>